<evidence type="ECO:0000256" key="3">
    <source>
        <dbReference type="ARBA" id="ARBA00022723"/>
    </source>
</evidence>
<dbReference type="InterPro" id="IPR032362">
    <property type="entry name" value="Ferlin_C"/>
</dbReference>
<dbReference type="CDD" id="cd04037">
    <property type="entry name" value="C2E_Ferlin"/>
    <property type="match status" value="1"/>
</dbReference>
<dbReference type="InterPro" id="IPR035892">
    <property type="entry name" value="C2_domain_sf"/>
</dbReference>
<dbReference type="SMART" id="SM01201">
    <property type="entry name" value="FerB"/>
    <property type="match status" value="1"/>
</dbReference>
<dbReference type="GO" id="GO:0007009">
    <property type="term" value="P:plasma membrane organization"/>
    <property type="evidence" value="ECO:0007669"/>
    <property type="project" value="TreeGrafter"/>
</dbReference>
<keyword evidence="2 9" id="KW-0812">Transmembrane</keyword>
<feature type="domain" description="C2" evidence="10">
    <location>
        <begin position="164"/>
        <end position="290"/>
    </location>
</feature>
<dbReference type="CDD" id="cd04018">
    <property type="entry name" value="C2C_Ferlin"/>
    <property type="match status" value="1"/>
</dbReference>
<dbReference type="Pfam" id="PF08150">
    <property type="entry name" value="FerB"/>
    <property type="match status" value="1"/>
</dbReference>
<dbReference type="InterPro" id="IPR037720">
    <property type="entry name" value="C2B_Ferlin"/>
</dbReference>
<dbReference type="GO" id="GO:0016020">
    <property type="term" value="C:membrane"/>
    <property type="evidence" value="ECO:0007669"/>
    <property type="project" value="UniProtKB-SubCell"/>
</dbReference>
<evidence type="ECO:0000256" key="7">
    <source>
        <dbReference type="ARBA" id="ARBA00023136"/>
    </source>
</evidence>
<accession>A0A671TAT3</accession>
<evidence type="ECO:0000256" key="1">
    <source>
        <dbReference type="ARBA" id="ARBA00004167"/>
    </source>
</evidence>
<evidence type="ECO:0000256" key="6">
    <source>
        <dbReference type="ARBA" id="ARBA00022989"/>
    </source>
</evidence>
<dbReference type="InterPro" id="IPR037722">
    <property type="entry name" value="C2C_Ferlin"/>
</dbReference>
<dbReference type="GO" id="GO:0046872">
    <property type="term" value="F:metal ion binding"/>
    <property type="evidence" value="ECO:0007669"/>
    <property type="project" value="UniProtKB-KW"/>
</dbReference>
<dbReference type="Pfam" id="PF08151">
    <property type="entry name" value="FerI"/>
    <property type="match status" value="1"/>
</dbReference>
<evidence type="ECO:0000256" key="8">
    <source>
        <dbReference type="SAM" id="MobiDB-lite"/>
    </source>
</evidence>
<keyword evidence="12" id="KW-1185">Reference proteome</keyword>
<dbReference type="InterPro" id="IPR012968">
    <property type="entry name" value="FerIin_dom"/>
</dbReference>
<feature type="transmembrane region" description="Helical" evidence="9">
    <location>
        <begin position="1544"/>
        <end position="1565"/>
    </location>
</feature>
<dbReference type="Pfam" id="PF00168">
    <property type="entry name" value="C2"/>
    <property type="match status" value="5"/>
</dbReference>
<dbReference type="PANTHER" id="PTHR12546">
    <property type="entry name" value="FER-1-LIKE"/>
    <property type="match status" value="1"/>
</dbReference>
<keyword evidence="7 9" id="KW-0472">Membrane</keyword>
<dbReference type="Pfam" id="PF22901">
    <property type="entry name" value="dsrm_Ferlin"/>
    <property type="match status" value="1"/>
</dbReference>
<dbReference type="Pfam" id="PF16165">
    <property type="entry name" value="Ferlin_C"/>
    <property type="match status" value="1"/>
</dbReference>
<dbReference type="InterPro" id="IPR037721">
    <property type="entry name" value="Ferlin"/>
</dbReference>
<feature type="domain" description="C2" evidence="10">
    <location>
        <begin position="1"/>
        <end position="120"/>
    </location>
</feature>
<dbReference type="CDD" id="cd04017">
    <property type="entry name" value="C2D_Ferlin"/>
    <property type="match status" value="1"/>
</dbReference>
<feature type="region of interest" description="Disordered" evidence="8">
    <location>
        <begin position="447"/>
        <end position="494"/>
    </location>
</feature>
<keyword evidence="5" id="KW-0106">Calcium</keyword>
<evidence type="ECO:0000256" key="5">
    <source>
        <dbReference type="ARBA" id="ARBA00022837"/>
    </source>
</evidence>
<comment type="subcellular location">
    <subcellularLocation>
        <location evidence="1">Membrane</location>
        <topology evidence="1">Single-pass membrane protein</topology>
    </subcellularLocation>
</comment>
<keyword evidence="6 9" id="KW-1133">Transmembrane helix</keyword>
<sequence length="1576" mass="181037">VFHPSIPPSIIPSYPLFFVNVNVIEAQKLVGVNINPAVYVTIGDEKKHTATQKSTNCPFYNENFMFEFQETQDVLFDKVIEISVVHKKILAFLMSRIGTFKIDISTVYQQPDHRFYQKWAPLTDPKDTRSGIKGYVKCTVSVVMKGDPMGMVSLAPADSQNDDIEKNLLLPKRMPSERPWAKFVLKIFRAEGLPSMNSGFMGKIMRDKKVFLDPYVQVTFSGQQGETSVDSSTNAPEWNEQISFIEQFPPLARRIKIQILDDANIGDVAVATHFLDLLQISNPNRNGDILKNVGFNPTFGPTWVNLYGSPQNSTLRDIHRDLNEGLSEGIFYRGRILLSLSVEVYSSPTVVVTESKTIANVKSKMSRLTLKRKSRRSKEKTAGKEGSVKIYKCFKDYNFTGEKDEFLLFASFFEVTMIDPSIGSKPVTFELSIGNYGKTADVVVKSSKSGSQENLAEDRQPLLESDDELERDELLNPGPRDKSVTPPRRPQPTEYDRSFSCIPLFREKPCIFVWSYFEDHTFRFHNSNWLSKMADRLASDTEQKYKIVSLMNNRKIVLTALRQYNLLCLIVYLNFYLKMHVVFLPPELYVSVCVLIWQPQSTLPDVFLWMLSGGRRVAYTRIPAPSILFSLVEEEKGKDCGKITAVYMKTPGGAVGEIFAKLEVYMWLGITKYAKNCVTSLPAEFRPIYEEATSGASIPHSRYFQLRAHIYQARGIIAADDNGLSDPFTKVVFSTQCQVTRVMEETLSPTWCELLLYDQVLMEGSKDEYREDPPCDLFVVHLNVTQGSPQALGRAFAKPELKFVEEPYKKPQLQFFEITKGKSKAGEILAALELIELDYSSFGEVGLQFFSLISLQKTVLYWGLRDLKRVNLFEVERPQVRIECAGHMIESEEIQSYKLNPNFNDLVKHFDVELPELVYLHPPLTIFIMEQRAFGRLVLVGTHVVQNLVQFGPRDQEEWKDEEEEPEGMEPFIAHMFVCFISAFQPSKTICMICNLHFLSFFFFPPFFILFPQLYKSELENEFSQFMDWLHIFPVYKGKSSLEDEEEDESTRYMGKYKGSFLIYPIAPEDEDADCQITNGIPKNAPIKVLVRVYVVKATNLAPTDPNGKADPYVVVKVGQQQMDSKERYIPKQLNPVFGEVFELTVSFPLETELTLFVFDHDLVGSDDLIGETRVDLENRFYSRHRAGCGLALHYDKDGYNKWRDAKKPTAILLELCRKNGIPSPEYRESEIKVLNKIFKNKKTEEDYAELDEHKALSVLQRWKEMREFCEGACPLVPEHVEVRSLLNAEKPGLPQGYAHMWIDMFPVDVPPPPPVNIKPRLPESYELRVIIWNTDDVVLDDVNPFTGEPSSDIYVKGWIKGLEDEKQETDVHFNSLTGEGNFNWRFVFHFDYLPTEKEIIYKKKESLFALEETEFRQPAVLVLQVWDYDRIGSNDFLGYKNMSSFPGSIELRLSDMMAKDKAGPRFSIFRSKRMKGWWPLIKLKIEAEFHLVTAEEAEKNPVGKARKEPEPLDKPNRPKTSFNWFVNPLKTFVFFIWKKYKKYIIALIILVILGLFLFLILYTLPTHISQLIVNG</sequence>
<dbReference type="InterPro" id="IPR055072">
    <property type="entry name" value="Ferlin_DSRM"/>
</dbReference>
<reference evidence="11" key="1">
    <citation type="submission" date="2025-08" db="UniProtKB">
        <authorList>
            <consortium name="Ensembl"/>
        </authorList>
    </citation>
    <scope>IDENTIFICATION</scope>
</reference>
<dbReference type="Gene3D" id="2.60.40.150">
    <property type="entry name" value="C2 domain"/>
    <property type="match status" value="5"/>
</dbReference>
<keyword evidence="4" id="KW-0677">Repeat</keyword>
<dbReference type="CDD" id="cd08374">
    <property type="entry name" value="C2F_Ferlin"/>
    <property type="match status" value="1"/>
</dbReference>
<evidence type="ECO:0000256" key="9">
    <source>
        <dbReference type="SAM" id="Phobius"/>
    </source>
</evidence>
<reference evidence="11" key="2">
    <citation type="submission" date="2025-09" db="UniProtKB">
        <authorList>
            <consortium name="Ensembl"/>
        </authorList>
    </citation>
    <scope>IDENTIFICATION</scope>
</reference>
<dbReference type="InterPro" id="IPR012561">
    <property type="entry name" value="Ferlin_B-domain"/>
</dbReference>
<dbReference type="InterPro" id="IPR037725">
    <property type="entry name" value="C2F_Ferlin"/>
</dbReference>
<feature type="domain" description="C2" evidence="10">
    <location>
        <begin position="1071"/>
        <end position="1190"/>
    </location>
</feature>
<proteinExistence type="predicted"/>
<evidence type="ECO:0000259" key="10">
    <source>
        <dbReference type="PROSITE" id="PS50004"/>
    </source>
</evidence>
<dbReference type="PROSITE" id="PS50004">
    <property type="entry name" value="C2"/>
    <property type="match status" value="5"/>
</dbReference>
<dbReference type="SMART" id="SM00239">
    <property type="entry name" value="C2"/>
    <property type="match status" value="5"/>
</dbReference>
<dbReference type="InterPro" id="IPR037724">
    <property type="entry name" value="C2E_Ferlin"/>
</dbReference>
<feature type="domain" description="C2" evidence="10">
    <location>
        <begin position="1310"/>
        <end position="1468"/>
    </location>
</feature>
<dbReference type="SMART" id="SM01202">
    <property type="entry name" value="FerI"/>
    <property type="match status" value="1"/>
</dbReference>
<feature type="domain" description="C2" evidence="10">
    <location>
        <begin position="687"/>
        <end position="816"/>
    </location>
</feature>
<organism evidence="11 12">
    <name type="scientific">Sinocyclocheilus anshuiensis</name>
    <dbReference type="NCBI Taxonomy" id="1608454"/>
    <lineage>
        <taxon>Eukaryota</taxon>
        <taxon>Metazoa</taxon>
        <taxon>Chordata</taxon>
        <taxon>Craniata</taxon>
        <taxon>Vertebrata</taxon>
        <taxon>Euteleostomi</taxon>
        <taxon>Actinopterygii</taxon>
        <taxon>Neopterygii</taxon>
        <taxon>Teleostei</taxon>
        <taxon>Ostariophysi</taxon>
        <taxon>Cypriniformes</taxon>
        <taxon>Cyprinidae</taxon>
        <taxon>Cyprininae</taxon>
        <taxon>Sinocyclocheilus</taxon>
    </lineage>
</organism>
<evidence type="ECO:0000256" key="2">
    <source>
        <dbReference type="ARBA" id="ARBA00022692"/>
    </source>
</evidence>
<evidence type="ECO:0000256" key="4">
    <source>
        <dbReference type="ARBA" id="ARBA00022737"/>
    </source>
</evidence>
<evidence type="ECO:0000313" key="11">
    <source>
        <dbReference type="Ensembl" id="ENSSANP00000106786.1"/>
    </source>
</evidence>
<evidence type="ECO:0000313" key="12">
    <source>
        <dbReference type="Proteomes" id="UP000472260"/>
    </source>
</evidence>
<dbReference type="Ensembl" id="ENSSANT00000113303.1">
    <property type="protein sequence ID" value="ENSSANP00000106786.1"/>
    <property type="gene ID" value="ENSSANG00000052181.1"/>
</dbReference>
<protein>
    <submittedName>
        <fullName evidence="11">Fer-1 like family member 4</fullName>
    </submittedName>
</protein>
<name>A0A671TAT3_9TELE</name>
<dbReference type="CDD" id="cd04011">
    <property type="entry name" value="C2B_Ferlin"/>
    <property type="match status" value="1"/>
</dbReference>
<dbReference type="Proteomes" id="UP000472260">
    <property type="component" value="Unassembled WGS sequence"/>
</dbReference>
<dbReference type="PANTHER" id="PTHR12546:SF36">
    <property type="entry name" value="FER-1-LIKE PROTEIN 4"/>
    <property type="match status" value="1"/>
</dbReference>
<dbReference type="SUPFAM" id="SSF49562">
    <property type="entry name" value="C2 domain (Calcium/lipid-binding domain, CaLB)"/>
    <property type="match status" value="6"/>
</dbReference>
<keyword evidence="3" id="KW-0479">Metal-binding</keyword>
<dbReference type="InterPro" id="IPR037723">
    <property type="entry name" value="C2D_Ferlin"/>
</dbReference>
<dbReference type="InterPro" id="IPR000008">
    <property type="entry name" value="C2_dom"/>
</dbReference>